<organism evidence="3 4">
    <name type="scientific">Streptomyces venezuelae</name>
    <dbReference type="NCBI Taxonomy" id="54571"/>
    <lineage>
        <taxon>Bacteria</taxon>
        <taxon>Bacillati</taxon>
        <taxon>Actinomycetota</taxon>
        <taxon>Actinomycetes</taxon>
        <taxon>Kitasatosporales</taxon>
        <taxon>Streptomycetaceae</taxon>
        <taxon>Streptomyces</taxon>
    </lineage>
</organism>
<evidence type="ECO:0000313" key="4">
    <source>
        <dbReference type="Proteomes" id="UP000325211"/>
    </source>
</evidence>
<dbReference type="SUPFAM" id="SSF69318">
    <property type="entry name" value="Integrin alpha N-terminal domain"/>
    <property type="match status" value="1"/>
</dbReference>
<dbReference type="Gene3D" id="2.115.10.10">
    <property type="entry name" value="Tachylectin 2"/>
    <property type="match status" value="1"/>
</dbReference>
<feature type="chain" id="PRO_5024977888" description="VCBS repeat-containing protein" evidence="2">
    <location>
        <begin position="35"/>
        <end position="703"/>
    </location>
</feature>
<dbReference type="RefSeq" id="WP_150211649.1">
    <property type="nucleotide sequence ID" value="NZ_CP029190.1"/>
</dbReference>
<protein>
    <recommendedName>
        <fullName evidence="5">VCBS repeat-containing protein</fullName>
    </recommendedName>
</protein>
<sequence>MNGLRIRARSTGLLLAAALAGAAQYLPGITTAHAAIPPSVPAAVPAVPYATAAVSAATASVPDGATVAPALTPQNPSGYRLRYDPAALAATTALEAANPDRLTSVSLGTVLDTADHTGRPATCPAPAKLANDGVYNSGATGFCWDETDTATSTWVPQGITANTTAYAPVDNRRVIAASWYKSGNTQIRVTFADTTDPAAVRYVHVLLVVPADGTFTALTGHGDDLVWYKNRLLVGFGQGFHVFDLNHLWKVDATGSGMGRNATGTFSAEKFGYVLPAIGTFSYQNPAGCGTYLPTPSPNPCNAGASLDLSGPTPAITTTEVTSRADQGFVGTGGMIVRWPLDPATGILRTDADGSVRATAAWSSPIVGAQGVATHGGTTLISAPCPEYVEWTPGGPAVEPVNSCVYRALPGQPVQLWKRASVHLQNLAYDPQRDALWYINENQPHRVVYQTPWPRFSSPYPTITAAGDLTGDTRPDLLAVDTGGKLWLHAGAGTNPRDLGGGWDTYTRLAGPGDLTGDGKSDLLAVDTGGQLWRYPGTGTGGFGPRIAMGGGWDTYTHLAGPGDLTGDGKPDLLAVDTGGQLWRYPGTGTGGFGPRTAMGGGWNTYTHLLATGDLTGDAKPDLLAVDTTGKIWRYPGTGDGGFGPRATLGGGWNAFDTLAGTGDLTGDGKPDLLTRERTGDGMLWLYPGNGTGAFGNRTAWTF</sequence>
<dbReference type="InterPro" id="IPR013517">
    <property type="entry name" value="FG-GAP"/>
</dbReference>
<evidence type="ECO:0008006" key="5">
    <source>
        <dbReference type="Google" id="ProtNLM"/>
    </source>
</evidence>
<dbReference type="OrthoDB" id="618894at2"/>
<name>A0A5P2DF87_STRVZ</name>
<accession>A0A5P2DF87</accession>
<dbReference type="AlphaFoldDB" id="A0A5P2DF87"/>
<dbReference type="Pfam" id="PF13517">
    <property type="entry name" value="FG-GAP_3"/>
    <property type="match status" value="1"/>
</dbReference>
<proteinExistence type="predicted"/>
<keyword evidence="1 2" id="KW-0732">Signal</keyword>
<reference evidence="3 4" key="1">
    <citation type="submission" date="2018-05" db="EMBL/GenBank/DDBJ databases">
        <title>Streptomyces venezuelae.</title>
        <authorList>
            <person name="Kim W."/>
            <person name="Lee N."/>
            <person name="Cho B.-K."/>
        </authorList>
    </citation>
    <scope>NUCLEOTIDE SEQUENCE [LARGE SCALE GENOMIC DNA]</scope>
    <source>
        <strain evidence="3 4">ATCC 21782</strain>
    </source>
</reference>
<feature type="signal peptide" evidence="2">
    <location>
        <begin position="1"/>
        <end position="34"/>
    </location>
</feature>
<evidence type="ECO:0000256" key="2">
    <source>
        <dbReference type="SAM" id="SignalP"/>
    </source>
</evidence>
<evidence type="ECO:0000256" key="1">
    <source>
        <dbReference type="ARBA" id="ARBA00022729"/>
    </source>
</evidence>
<dbReference type="InterPro" id="IPR028994">
    <property type="entry name" value="Integrin_alpha_N"/>
</dbReference>
<evidence type="ECO:0000313" key="3">
    <source>
        <dbReference type="EMBL" id="QES51901.1"/>
    </source>
</evidence>
<dbReference type="EMBL" id="CP029190">
    <property type="protein sequence ID" value="QES51901.1"/>
    <property type="molecule type" value="Genomic_DNA"/>
</dbReference>
<dbReference type="PANTHER" id="PTHR46580:SF4">
    <property type="entry name" value="ATP_GTP-BINDING PROTEIN"/>
    <property type="match status" value="1"/>
</dbReference>
<dbReference type="Proteomes" id="UP000325211">
    <property type="component" value="Chromosome"/>
</dbReference>
<dbReference type="PANTHER" id="PTHR46580">
    <property type="entry name" value="SENSOR KINASE-RELATED"/>
    <property type="match status" value="1"/>
</dbReference>
<gene>
    <name evidence="3" type="ORF">DEJ50_32710</name>
</gene>